<dbReference type="InterPro" id="IPR050641">
    <property type="entry name" value="RIFMO-like"/>
</dbReference>
<evidence type="ECO:0000256" key="1">
    <source>
        <dbReference type="ARBA" id="ARBA00022630"/>
    </source>
</evidence>
<reference evidence="4 5" key="3">
    <citation type="journal article" date="2016" name="Sci. Rep.">
        <title>Genome-wide diversity and gene expression profiling of Babesia microti isolates identify polymorphic genes that mediate host-pathogen interactions.</title>
        <authorList>
            <person name="Silva J.C."/>
            <person name="Cornillot E."/>
            <person name="McCracken C."/>
            <person name="Usmani-Brown S."/>
            <person name="Dwivedi A."/>
            <person name="Ifeonu O.O."/>
            <person name="Crabtree J."/>
            <person name="Gotia H.T."/>
            <person name="Virji A.Z."/>
            <person name="Reynes C."/>
            <person name="Colinge J."/>
            <person name="Kumar V."/>
            <person name="Lawres L."/>
            <person name="Pazzi J.E."/>
            <person name="Pablo J.V."/>
            <person name="Hung C."/>
            <person name="Brancato J."/>
            <person name="Kumari P."/>
            <person name="Orvis J."/>
            <person name="Tretina K."/>
            <person name="Chibucos M."/>
            <person name="Ott S."/>
            <person name="Sadzewicz L."/>
            <person name="Sengamalay N."/>
            <person name="Shetty A.C."/>
            <person name="Su Q."/>
            <person name="Tallon L."/>
            <person name="Fraser C.M."/>
            <person name="Frutos R."/>
            <person name="Molina D.M."/>
            <person name="Krause P.J."/>
            <person name="Ben Mamoun C."/>
        </authorList>
    </citation>
    <scope>NUCLEOTIDE SEQUENCE [LARGE SCALE GENOMIC DNA]</scope>
    <source>
        <strain evidence="4 5">RI</strain>
    </source>
</reference>
<dbReference type="GO" id="GO:0006744">
    <property type="term" value="P:ubiquinone biosynthetic process"/>
    <property type="evidence" value="ECO:0007669"/>
    <property type="project" value="TreeGrafter"/>
</dbReference>
<dbReference type="RefSeq" id="XP_012650049.2">
    <property type="nucleotide sequence ID" value="XM_012794595.2"/>
</dbReference>
<reference evidence="4 5" key="2">
    <citation type="journal article" date="2013" name="PLoS ONE">
        <title>Whole genome mapping and re-organization of the nuclear and mitochondrial genomes of Babesia microti isolates.</title>
        <authorList>
            <person name="Cornillot E."/>
            <person name="Dassouli A."/>
            <person name="Garg A."/>
            <person name="Pachikara N."/>
            <person name="Randazzo S."/>
            <person name="Depoix D."/>
            <person name="Carcy B."/>
            <person name="Delbecq S."/>
            <person name="Frutos R."/>
            <person name="Silva J.C."/>
            <person name="Sutton R."/>
            <person name="Krause P.J."/>
            <person name="Mamoun C.B."/>
        </authorList>
    </citation>
    <scope>NUCLEOTIDE SEQUENCE [LARGE SCALE GENOMIC DNA]</scope>
    <source>
        <strain evidence="4 5">RI</strain>
    </source>
</reference>
<evidence type="ECO:0000259" key="3">
    <source>
        <dbReference type="Pfam" id="PF01494"/>
    </source>
</evidence>
<organism evidence="4 5">
    <name type="scientific">Babesia microti (strain RI)</name>
    <dbReference type="NCBI Taxonomy" id="1133968"/>
    <lineage>
        <taxon>Eukaryota</taxon>
        <taxon>Sar</taxon>
        <taxon>Alveolata</taxon>
        <taxon>Apicomplexa</taxon>
        <taxon>Aconoidasida</taxon>
        <taxon>Piroplasmida</taxon>
        <taxon>Babesiidae</taxon>
        <taxon>Babesia</taxon>
    </lineage>
</organism>
<reference evidence="4 5" key="1">
    <citation type="journal article" date="2012" name="Nucleic Acids Res.">
        <title>Sequencing of the smallest Apicomplexan genome from the human pathogen Babesia microti.</title>
        <authorList>
            <person name="Cornillot E."/>
            <person name="Hadj-Kaddour K."/>
            <person name="Dassouli A."/>
            <person name="Noel B."/>
            <person name="Ranwez V."/>
            <person name="Vacherie B."/>
            <person name="Augagneur Y."/>
            <person name="Bres V."/>
            <person name="Duclos A."/>
            <person name="Randazzo S."/>
            <person name="Carcy B."/>
            <person name="Debierre-Grockiego F."/>
            <person name="Delbecq S."/>
            <person name="Moubri-Menage K."/>
            <person name="Shams-Eldin H."/>
            <person name="Usmani-Brown S."/>
            <person name="Bringaud F."/>
            <person name="Wincker P."/>
            <person name="Vivares C.P."/>
            <person name="Schwarz R.T."/>
            <person name="Schetters T.P."/>
            <person name="Krause P.J."/>
            <person name="Gorenflot A."/>
            <person name="Berry V."/>
            <person name="Barbe V."/>
            <person name="Ben Mamoun C."/>
        </authorList>
    </citation>
    <scope>NUCLEOTIDE SEQUENCE [LARGE SCALE GENOMIC DNA]</scope>
    <source>
        <strain evidence="4 5">RI</strain>
    </source>
</reference>
<sequence>MTSKIVKNTDVLIVGGGPVGTVLNLLLNRCGVSNLLIEKRPSLSNKPRAHYISNRSMEVLRHLGHVDKLCQKIIPPLEQWRYISYFNDIMSTPIATRDCFSQYYTYNTTYYDPYSPSKVGNLGQNILSLLLNSLNSDDVSRLEMDCEFTIPLEIRKSLGNYDYNNHNVHFGTKLVSIEVSNDGAVAILDTENGQRKVNCKYLIGADGIRSTVKDKIGLTDSFFGQCKSYYVAIHIESRQLQMLHQKTPSMLKFICGKQIAVLVWYRDSEFVLHVPCLSQELQTNFDIQRCIKSVSDIINVKFKIKNCTYWTQNMSITRNFTDKFGRVILIGDAAHQLIPSGGFGMNLGINDAYSLYWRLHYLINNNISDDNRKILINNYATERSLVSNYAIKVAAEVYNAGKVVPSIMGYNITLAKNLVTTASLFTSTYNIDKLLNMGTRFTNYITTNPLIGKIIKQKVNRYLCNDNCAIRLTYPAADLNYQLIYPNIEDVKSQYSIASLDNYYKMTPIGLKTPKCAWKVDSGCLIGRRIPHFWIYYEITHLGNESNMDAKKVIRLSTVDFTSIFNAPNFVYLTFSENTQLRISGITSKNNLLQVIWFTDHLVKHEDYIRILDNPLHILNPGKTNVLLQDFSKSKIQHLRVFSSKSALEQFKIIANIHSHSNNIGIVIRPDAIVTDILYN</sequence>
<dbReference type="EMBL" id="LN871599">
    <property type="protein sequence ID" value="SIO73732.1"/>
    <property type="molecule type" value="Genomic_DNA"/>
</dbReference>
<dbReference type="VEuPathDB" id="PiroplasmaDB:BmR1_04g07223"/>
<dbReference type="PANTHER" id="PTHR43004">
    <property type="entry name" value="TRK SYSTEM POTASSIUM UPTAKE PROTEIN"/>
    <property type="match status" value="1"/>
</dbReference>
<dbReference type="GeneID" id="24426093"/>
<keyword evidence="4" id="KW-0560">Oxidoreductase</keyword>
<evidence type="ECO:0000313" key="5">
    <source>
        <dbReference type="Proteomes" id="UP000002899"/>
    </source>
</evidence>
<protein>
    <submittedName>
        <fullName evidence="4">Kynurenine 3-monooxygenase</fullName>
        <ecNumber evidence="4">1.14.13.-</ecNumber>
    </submittedName>
</protein>
<dbReference type="PANTHER" id="PTHR43004:SF6">
    <property type="entry name" value="FAD_NAD(P)-BINDING OXIDOREDUCTASE FAMILY PROTEIN"/>
    <property type="match status" value="1"/>
</dbReference>
<dbReference type="InterPro" id="IPR036188">
    <property type="entry name" value="FAD/NAD-bd_sf"/>
</dbReference>
<keyword evidence="5" id="KW-1185">Reference proteome</keyword>
<dbReference type="GO" id="GO:0016709">
    <property type="term" value="F:oxidoreductase activity, acting on paired donors, with incorporation or reduction of molecular oxygen, NAD(P)H as one donor, and incorporation of one atom of oxygen"/>
    <property type="evidence" value="ECO:0007669"/>
    <property type="project" value="UniProtKB-ARBA"/>
</dbReference>
<evidence type="ECO:0000256" key="2">
    <source>
        <dbReference type="ARBA" id="ARBA00022827"/>
    </source>
</evidence>
<dbReference type="OrthoDB" id="1716816at2759"/>
<evidence type="ECO:0000313" key="4">
    <source>
        <dbReference type="EMBL" id="SIO73732.1"/>
    </source>
</evidence>
<name>A0A1N6LXY7_BABMR</name>
<keyword evidence="2" id="KW-0274">FAD</keyword>
<dbReference type="InterPro" id="IPR002938">
    <property type="entry name" value="FAD-bd"/>
</dbReference>
<feature type="domain" description="FAD-binding" evidence="3">
    <location>
        <begin position="9"/>
        <end position="71"/>
    </location>
</feature>
<dbReference type="GO" id="GO:0071949">
    <property type="term" value="F:FAD binding"/>
    <property type="evidence" value="ECO:0007669"/>
    <property type="project" value="InterPro"/>
</dbReference>
<dbReference type="Gene3D" id="3.50.50.60">
    <property type="entry name" value="FAD/NAD(P)-binding domain"/>
    <property type="match status" value="1"/>
</dbReference>
<keyword evidence="1" id="KW-0285">Flavoprotein</keyword>
<feature type="domain" description="FAD-binding" evidence="3">
    <location>
        <begin position="167"/>
        <end position="390"/>
    </location>
</feature>
<accession>A0A1N6LXY7</accession>
<gene>
    <name evidence="4" type="ORF">BmR1_04g07223</name>
</gene>
<dbReference type="AlphaFoldDB" id="A0A1N6LXY7"/>
<dbReference type="EC" id="1.14.13.-" evidence="4"/>
<dbReference type="PRINTS" id="PR00420">
    <property type="entry name" value="RNGMNOXGNASE"/>
</dbReference>
<dbReference type="Pfam" id="PF01494">
    <property type="entry name" value="FAD_binding_3"/>
    <property type="match status" value="2"/>
</dbReference>
<proteinExistence type="predicted"/>
<dbReference type="KEGG" id="bmic:BmR1_04g07223"/>
<dbReference type="SUPFAM" id="SSF51905">
    <property type="entry name" value="FAD/NAD(P)-binding domain"/>
    <property type="match status" value="1"/>
</dbReference>
<dbReference type="GO" id="GO:0005739">
    <property type="term" value="C:mitochondrion"/>
    <property type="evidence" value="ECO:0007669"/>
    <property type="project" value="TreeGrafter"/>
</dbReference>
<dbReference type="Gene3D" id="3.30.9.10">
    <property type="entry name" value="D-Amino Acid Oxidase, subunit A, domain 2"/>
    <property type="match status" value="1"/>
</dbReference>
<dbReference type="Proteomes" id="UP000002899">
    <property type="component" value="Chromosome IV"/>
</dbReference>